<gene>
    <name evidence="3" type="ORF">M0651_20360</name>
</gene>
<evidence type="ECO:0000313" key="4">
    <source>
        <dbReference type="Proteomes" id="UP001139534"/>
    </source>
</evidence>
<proteinExistence type="predicted"/>
<dbReference type="EMBL" id="JALPRK010000025">
    <property type="protein sequence ID" value="MCK8489535.1"/>
    <property type="molecule type" value="Genomic_DNA"/>
</dbReference>
<dbReference type="InterPro" id="IPR051534">
    <property type="entry name" value="CBASS_pafABC_assoc_protein"/>
</dbReference>
<feature type="domain" description="Helix-turn-helix type 11" evidence="1">
    <location>
        <begin position="8"/>
        <end position="61"/>
    </location>
</feature>
<evidence type="ECO:0000313" key="3">
    <source>
        <dbReference type="EMBL" id="MCK8489535.1"/>
    </source>
</evidence>
<dbReference type="Gene3D" id="1.10.10.10">
    <property type="entry name" value="Winged helix-like DNA-binding domain superfamily/Winged helix DNA-binding domain"/>
    <property type="match status" value="1"/>
</dbReference>
<dbReference type="SUPFAM" id="SSF46785">
    <property type="entry name" value="Winged helix' DNA-binding domain"/>
    <property type="match status" value="1"/>
</dbReference>
<dbReference type="AlphaFoldDB" id="A0A9X1Y0X3"/>
<keyword evidence="4" id="KW-1185">Reference proteome</keyword>
<dbReference type="InterPro" id="IPR036388">
    <property type="entry name" value="WH-like_DNA-bd_sf"/>
</dbReference>
<dbReference type="PANTHER" id="PTHR34580:SF3">
    <property type="entry name" value="PROTEIN PAFB"/>
    <property type="match status" value="1"/>
</dbReference>
<evidence type="ECO:0000259" key="2">
    <source>
        <dbReference type="Pfam" id="PF13280"/>
    </source>
</evidence>
<dbReference type="Proteomes" id="UP001139534">
    <property type="component" value="Unassembled WGS sequence"/>
</dbReference>
<evidence type="ECO:0000259" key="1">
    <source>
        <dbReference type="Pfam" id="PF08279"/>
    </source>
</evidence>
<sequence>MSKADHMLSILWLLRSGRKITARQLADELEVHIRTVYRCIDSLCASGVPIVADAGPGGGYRILGRFAESPLMFDSEEQKALVHASIFAREAGYPFGEALIRAVDKLKLYTNEEQLEQIERHGRGVSVIHPPVDELEQSFLQTLELASAEGRSLEMEYRGGKDEAAVYRGFDPYGIVHWKGSWYTVGYCRLRQRIRSFRVDRIKRLERSEERFERPAHFSAKGFLLGNLLPESLEDASLLTVRIQGAERALNELQRHWLFGHTLVQRNEKEAVFRMESASLLTYVPYYLLPYGKALTIMEPDVLIKRMAEVSQTMAEHYQQMQMRSAEVKEG</sequence>
<reference evidence="3" key="1">
    <citation type="submission" date="2022-04" db="EMBL/GenBank/DDBJ databases">
        <authorList>
            <person name="Seo M.-J."/>
        </authorList>
    </citation>
    <scope>NUCLEOTIDE SEQUENCE</scope>
    <source>
        <strain evidence="3">MBLB2552</strain>
    </source>
</reference>
<feature type="domain" description="WYL" evidence="2">
    <location>
        <begin position="139"/>
        <end position="206"/>
    </location>
</feature>
<dbReference type="RefSeq" id="WP_248553559.1">
    <property type="nucleotide sequence ID" value="NZ_JALPRK010000025.1"/>
</dbReference>
<dbReference type="InterPro" id="IPR026881">
    <property type="entry name" value="WYL_dom"/>
</dbReference>
<dbReference type="InterPro" id="IPR036390">
    <property type="entry name" value="WH_DNA-bd_sf"/>
</dbReference>
<accession>A0A9X1Y0X3</accession>
<dbReference type="InterPro" id="IPR013196">
    <property type="entry name" value="HTH_11"/>
</dbReference>
<dbReference type="PROSITE" id="PS52050">
    <property type="entry name" value="WYL"/>
    <property type="match status" value="1"/>
</dbReference>
<dbReference type="PANTHER" id="PTHR34580">
    <property type="match status" value="1"/>
</dbReference>
<dbReference type="Pfam" id="PF08279">
    <property type="entry name" value="HTH_11"/>
    <property type="match status" value="1"/>
</dbReference>
<organism evidence="3 4">
    <name type="scientific">Paenibacillus mellifer</name>
    <dbReference type="NCBI Taxonomy" id="2937794"/>
    <lineage>
        <taxon>Bacteria</taxon>
        <taxon>Bacillati</taxon>
        <taxon>Bacillota</taxon>
        <taxon>Bacilli</taxon>
        <taxon>Bacillales</taxon>
        <taxon>Paenibacillaceae</taxon>
        <taxon>Paenibacillus</taxon>
    </lineage>
</organism>
<name>A0A9X1Y0X3_9BACL</name>
<protein>
    <submittedName>
        <fullName evidence="3">YafY family transcriptional regulator</fullName>
    </submittedName>
</protein>
<comment type="caution">
    <text evidence="3">The sequence shown here is derived from an EMBL/GenBank/DDBJ whole genome shotgun (WGS) entry which is preliminary data.</text>
</comment>
<dbReference type="Pfam" id="PF13280">
    <property type="entry name" value="WYL"/>
    <property type="match status" value="1"/>
</dbReference>